<evidence type="ECO:0000256" key="1">
    <source>
        <dbReference type="ARBA" id="ARBA00022729"/>
    </source>
</evidence>
<gene>
    <name evidence="4" type="ORF">GIS00_14245</name>
</gene>
<dbReference type="InterPro" id="IPR001638">
    <property type="entry name" value="Solute-binding_3/MltF_N"/>
</dbReference>
<dbReference type="SUPFAM" id="SSF53850">
    <property type="entry name" value="Periplasmic binding protein-like II"/>
    <property type="match status" value="1"/>
</dbReference>
<proteinExistence type="predicted"/>
<accession>A0A7K1FM14</accession>
<dbReference type="Proteomes" id="UP000460221">
    <property type="component" value="Unassembled WGS sequence"/>
</dbReference>
<dbReference type="EMBL" id="WLYK01000005">
    <property type="protein sequence ID" value="MTD15100.1"/>
    <property type="molecule type" value="Genomic_DNA"/>
</dbReference>
<dbReference type="Gene3D" id="3.40.190.10">
    <property type="entry name" value="Periplasmic binding protein-like II"/>
    <property type="match status" value="2"/>
</dbReference>
<comment type="caution">
    <text evidence="4">The sequence shown here is derived from an EMBL/GenBank/DDBJ whole genome shotgun (WGS) entry which is preliminary data.</text>
</comment>
<reference evidence="4 5" key="1">
    <citation type="submission" date="2019-11" db="EMBL/GenBank/DDBJ databases">
        <authorList>
            <person name="Jiang L.-Q."/>
        </authorList>
    </citation>
    <scope>NUCLEOTIDE SEQUENCE [LARGE SCALE GENOMIC DNA]</scope>
    <source>
        <strain evidence="4 5">YIM 132087</strain>
    </source>
</reference>
<dbReference type="PANTHER" id="PTHR35936:SF38">
    <property type="entry name" value="GLUTAMINE-BINDING PERIPLASMIC PROTEIN"/>
    <property type="match status" value="1"/>
</dbReference>
<feature type="chain" id="PRO_5029904638" evidence="2">
    <location>
        <begin position="27"/>
        <end position="321"/>
    </location>
</feature>
<dbReference type="SMART" id="SM00062">
    <property type="entry name" value="PBPb"/>
    <property type="match status" value="1"/>
</dbReference>
<keyword evidence="5" id="KW-1185">Reference proteome</keyword>
<evidence type="ECO:0000256" key="2">
    <source>
        <dbReference type="SAM" id="SignalP"/>
    </source>
</evidence>
<feature type="signal peptide" evidence="2">
    <location>
        <begin position="1"/>
        <end position="26"/>
    </location>
</feature>
<dbReference type="PROSITE" id="PS51257">
    <property type="entry name" value="PROKAR_LIPOPROTEIN"/>
    <property type="match status" value="1"/>
</dbReference>
<dbReference type="RefSeq" id="WP_154769061.1">
    <property type="nucleotide sequence ID" value="NZ_WLYK01000005.1"/>
</dbReference>
<dbReference type="Pfam" id="PF00497">
    <property type="entry name" value="SBP_bac_3"/>
    <property type="match status" value="1"/>
</dbReference>
<sequence length="321" mass="33194">MGVLNVRAVKRGIIAGTALAMVTVLAACGSDSGSGSSSTAATTAAATSASSAASSATSAATSEGSASASSGAVTVDTSTLNLLTPGTLTVGMNLQFEPEMYLDDAGQPAGYDVDLLNALATELGLTLDIQNLDFNGLIPGLQSKKFDMVSVGLTATDERKKVVDFSREYVPYTSVLAVKNDDTTAPTIENYNQSGKVITALQGSSGEQLAKDTFPNATVSGFPDQNAALLEVSTGRAQGSVLEDYILAQYQKANPDQVKKADLPEPLQIGYGSWAVQKGNTALVDVLNTFLCTQQTDGGLAAFYEKNFEVPAADFPEMPAC</sequence>
<dbReference type="AlphaFoldDB" id="A0A7K1FM14"/>
<feature type="domain" description="Solute-binding protein family 3/N-terminal" evidence="3">
    <location>
        <begin position="87"/>
        <end position="311"/>
    </location>
</feature>
<evidence type="ECO:0000313" key="5">
    <source>
        <dbReference type="Proteomes" id="UP000460221"/>
    </source>
</evidence>
<dbReference type="PANTHER" id="PTHR35936">
    <property type="entry name" value="MEMBRANE-BOUND LYTIC MUREIN TRANSGLYCOSYLASE F"/>
    <property type="match status" value="1"/>
</dbReference>
<evidence type="ECO:0000259" key="3">
    <source>
        <dbReference type="SMART" id="SM00062"/>
    </source>
</evidence>
<protein>
    <submittedName>
        <fullName evidence="4">Transporter substrate-binding domain-containing protein</fullName>
    </submittedName>
</protein>
<name>A0A7K1FM14_9ACTN</name>
<evidence type="ECO:0000313" key="4">
    <source>
        <dbReference type="EMBL" id="MTD15100.1"/>
    </source>
</evidence>
<organism evidence="4 5">
    <name type="scientific">Nakamurella alba</name>
    <dbReference type="NCBI Taxonomy" id="2665158"/>
    <lineage>
        <taxon>Bacteria</taxon>
        <taxon>Bacillati</taxon>
        <taxon>Actinomycetota</taxon>
        <taxon>Actinomycetes</taxon>
        <taxon>Nakamurellales</taxon>
        <taxon>Nakamurellaceae</taxon>
        <taxon>Nakamurella</taxon>
    </lineage>
</organism>
<keyword evidence="1 2" id="KW-0732">Signal</keyword>